<evidence type="ECO:0000313" key="2">
    <source>
        <dbReference type="WBParaSite" id="JU765_v2.g18845.t1"/>
    </source>
</evidence>
<reference evidence="2" key="1">
    <citation type="submission" date="2022-11" db="UniProtKB">
        <authorList>
            <consortium name="WormBaseParasite"/>
        </authorList>
    </citation>
    <scope>IDENTIFICATION</scope>
</reference>
<name>A0AC34QRQ4_9BILA</name>
<accession>A0AC34QRQ4</accession>
<proteinExistence type="predicted"/>
<dbReference type="WBParaSite" id="JU765_v2.g18845.t1">
    <property type="protein sequence ID" value="JU765_v2.g18845.t1"/>
    <property type="gene ID" value="JU765_v2.g18845"/>
</dbReference>
<dbReference type="Proteomes" id="UP000887576">
    <property type="component" value="Unplaced"/>
</dbReference>
<evidence type="ECO:0000313" key="1">
    <source>
        <dbReference type="Proteomes" id="UP000887576"/>
    </source>
</evidence>
<organism evidence="1 2">
    <name type="scientific">Panagrolaimus sp. JU765</name>
    <dbReference type="NCBI Taxonomy" id="591449"/>
    <lineage>
        <taxon>Eukaryota</taxon>
        <taxon>Metazoa</taxon>
        <taxon>Ecdysozoa</taxon>
        <taxon>Nematoda</taxon>
        <taxon>Chromadorea</taxon>
        <taxon>Rhabditida</taxon>
        <taxon>Tylenchina</taxon>
        <taxon>Panagrolaimomorpha</taxon>
        <taxon>Panagrolaimoidea</taxon>
        <taxon>Panagrolaimidae</taxon>
        <taxon>Panagrolaimus</taxon>
    </lineage>
</organism>
<protein>
    <submittedName>
        <fullName evidence="2">TLC domain-containing protein</fullName>
    </submittedName>
</protein>
<sequence length="250" mass="29256">MLNLVNFAEIFEGKLDETNFENTGTELQMPDWPQFLLPEHFLPLICYFFVTKLIAFLVRISLWKDVRGFKQYRLRNLTVSLIHSIITGGAALIFANIHPFAIFTYELLSHHLSVFFFFTTTICSRKFVPFAYVALLLEVNGICLHIRTLMQISGNSVKRPKLYKLVMYTNIITFLVFRFGVQAWQVQWVYHRRFEMHYIFLGIGFIGSAFFLIINAFLFFRILAADGYLGEFGRKHAAINRDKQIHEKSD</sequence>